<sequence>DAFSKFIGLTVSSACSSRTDAGVHALANVCHVDVERISKRKPGEVKNAGDMSVVDVRCVPINFHARFRAQERTYYYRILSGKEPLSTFEKDRSWHVPEDLNLSLMQEACKVLVGHHDFSSFRASGCQAKSPIKTLTELHVHEIAAWPAFPSSIDRNGRVDVPDKNHAHLSCEGKANLDKPLQREGNLSLSREDPMEHKMPVTHCQEHENYKGEGLHFGRRRGHCGYVVTARAPSFLYHQRRESIWGRRWVEALRELWSRAKVVNFADRKEKTSREGQKPKSWSWIFPPSIREICRSEGRPAANFVDYDKCYKEALLLLKLSVSDDMISEVRNATVANTLWTSLRDKYQTSEKSPVLYLKNMLFSVKLQEGGSLFEHLLLMKDL</sequence>
<dbReference type="InterPro" id="IPR001406">
    <property type="entry name" value="PsdUridine_synth_TruA"/>
</dbReference>
<comment type="similarity">
    <text evidence="1 4">Belongs to the tRNA pseudouridine synthase TruA family.</text>
</comment>
<gene>
    <name evidence="6" type="ORF">KI387_002582</name>
</gene>
<dbReference type="GO" id="GO:0160147">
    <property type="term" value="F:tRNA pseudouridine(38-40) synthase activity"/>
    <property type="evidence" value="ECO:0007669"/>
    <property type="project" value="UniProtKB-EC"/>
</dbReference>
<keyword evidence="2 4" id="KW-0819">tRNA processing</keyword>
<dbReference type="EMBL" id="JAHRHJ020000001">
    <property type="protein sequence ID" value="KAH9330474.1"/>
    <property type="molecule type" value="Genomic_DNA"/>
</dbReference>
<proteinExistence type="inferred from homology"/>
<evidence type="ECO:0000313" key="7">
    <source>
        <dbReference type="Proteomes" id="UP000824469"/>
    </source>
</evidence>
<dbReference type="InterPro" id="IPR020095">
    <property type="entry name" value="PsdUridine_synth_TruA_C"/>
</dbReference>
<dbReference type="PANTHER" id="PTHR11142">
    <property type="entry name" value="PSEUDOURIDYLATE SYNTHASE"/>
    <property type="match status" value="1"/>
</dbReference>
<dbReference type="Pfam" id="PF01416">
    <property type="entry name" value="PseudoU_synth_1"/>
    <property type="match status" value="1"/>
</dbReference>
<evidence type="ECO:0000256" key="4">
    <source>
        <dbReference type="RuleBase" id="RU003792"/>
    </source>
</evidence>
<evidence type="ECO:0000259" key="5">
    <source>
        <dbReference type="Pfam" id="PF01416"/>
    </source>
</evidence>
<comment type="catalytic activity">
    <reaction evidence="4">
        <text>uridine(38/39/40) in tRNA = pseudouridine(38/39/40) in tRNA</text>
        <dbReference type="Rhea" id="RHEA:22376"/>
        <dbReference type="Rhea" id="RHEA-COMP:10085"/>
        <dbReference type="Rhea" id="RHEA-COMP:10087"/>
        <dbReference type="ChEBI" id="CHEBI:65314"/>
        <dbReference type="ChEBI" id="CHEBI:65315"/>
        <dbReference type="EC" id="5.4.99.12"/>
    </reaction>
</comment>
<dbReference type="Gene3D" id="3.30.70.660">
    <property type="entry name" value="Pseudouridine synthase I, catalytic domain, C-terminal subdomain"/>
    <property type="match status" value="1"/>
</dbReference>
<dbReference type="Pfam" id="PF14223">
    <property type="entry name" value="Retrotran_gag_2"/>
    <property type="match status" value="1"/>
</dbReference>
<dbReference type="PANTHER" id="PTHR11142:SF0">
    <property type="entry name" value="TRNA PSEUDOURIDINE SYNTHASE-LIKE 1"/>
    <property type="match status" value="1"/>
</dbReference>
<keyword evidence="3 4" id="KW-0413">Isomerase</keyword>
<dbReference type="GO" id="GO:0031119">
    <property type="term" value="P:tRNA pseudouridine synthesis"/>
    <property type="evidence" value="ECO:0007669"/>
    <property type="project" value="TreeGrafter"/>
</dbReference>
<evidence type="ECO:0000256" key="3">
    <source>
        <dbReference type="ARBA" id="ARBA00023235"/>
    </source>
</evidence>
<dbReference type="Proteomes" id="UP000824469">
    <property type="component" value="Unassembled WGS sequence"/>
</dbReference>
<dbReference type="InterPro" id="IPR020094">
    <property type="entry name" value="TruA/RsuA/RluB/E/F_N"/>
</dbReference>
<dbReference type="SUPFAM" id="SSF55120">
    <property type="entry name" value="Pseudouridine synthase"/>
    <property type="match status" value="1"/>
</dbReference>
<evidence type="ECO:0000256" key="2">
    <source>
        <dbReference type="ARBA" id="ARBA00022694"/>
    </source>
</evidence>
<name>A0AA38GVI8_TAXCH</name>
<reference evidence="6 7" key="1">
    <citation type="journal article" date="2021" name="Nat. Plants">
        <title>The Taxus genome provides insights into paclitaxel biosynthesis.</title>
        <authorList>
            <person name="Xiong X."/>
            <person name="Gou J."/>
            <person name="Liao Q."/>
            <person name="Li Y."/>
            <person name="Zhou Q."/>
            <person name="Bi G."/>
            <person name="Li C."/>
            <person name="Du R."/>
            <person name="Wang X."/>
            <person name="Sun T."/>
            <person name="Guo L."/>
            <person name="Liang H."/>
            <person name="Lu P."/>
            <person name="Wu Y."/>
            <person name="Zhang Z."/>
            <person name="Ro D.K."/>
            <person name="Shang Y."/>
            <person name="Huang S."/>
            <person name="Yan J."/>
        </authorList>
    </citation>
    <scope>NUCLEOTIDE SEQUENCE [LARGE SCALE GENOMIC DNA]</scope>
    <source>
        <strain evidence="6">Ta-2019</strain>
    </source>
</reference>
<keyword evidence="7" id="KW-1185">Reference proteome</keyword>
<dbReference type="Gene3D" id="3.30.70.580">
    <property type="entry name" value="Pseudouridine synthase I, catalytic domain, N-terminal subdomain"/>
    <property type="match status" value="1"/>
</dbReference>
<evidence type="ECO:0000313" key="6">
    <source>
        <dbReference type="EMBL" id="KAH9330474.1"/>
    </source>
</evidence>
<organism evidence="6 7">
    <name type="scientific">Taxus chinensis</name>
    <name type="common">Chinese yew</name>
    <name type="synonym">Taxus wallichiana var. chinensis</name>
    <dbReference type="NCBI Taxonomy" id="29808"/>
    <lineage>
        <taxon>Eukaryota</taxon>
        <taxon>Viridiplantae</taxon>
        <taxon>Streptophyta</taxon>
        <taxon>Embryophyta</taxon>
        <taxon>Tracheophyta</taxon>
        <taxon>Spermatophyta</taxon>
        <taxon>Pinopsida</taxon>
        <taxon>Pinidae</taxon>
        <taxon>Conifers II</taxon>
        <taxon>Cupressales</taxon>
        <taxon>Taxaceae</taxon>
        <taxon>Taxus</taxon>
    </lineage>
</organism>
<feature type="domain" description="Pseudouridine synthase I TruA alpha/beta" evidence="5">
    <location>
        <begin position="108"/>
        <end position="238"/>
    </location>
</feature>
<dbReference type="AlphaFoldDB" id="A0AA38GVI8"/>
<dbReference type="InterPro" id="IPR020103">
    <property type="entry name" value="PsdUridine_synth_cat_dom_sf"/>
</dbReference>
<dbReference type="InterPro" id="IPR020097">
    <property type="entry name" value="PsdUridine_synth_TruA_a/b_dom"/>
</dbReference>
<accession>A0AA38GVI8</accession>
<evidence type="ECO:0000256" key="1">
    <source>
        <dbReference type="ARBA" id="ARBA00009375"/>
    </source>
</evidence>
<comment type="caution">
    <text evidence="6">The sequence shown here is derived from an EMBL/GenBank/DDBJ whole genome shotgun (WGS) entry which is preliminary data.</text>
</comment>
<protein>
    <recommendedName>
        <fullName evidence="4">tRNA pseudouridine synthase</fullName>
        <ecNumber evidence="4">5.4.99.12</ecNumber>
    </recommendedName>
</protein>
<feature type="non-terminal residue" evidence="6">
    <location>
        <position position="1"/>
    </location>
</feature>
<dbReference type="GO" id="GO:0003723">
    <property type="term" value="F:RNA binding"/>
    <property type="evidence" value="ECO:0007669"/>
    <property type="project" value="InterPro"/>
</dbReference>
<dbReference type="EC" id="5.4.99.12" evidence="4"/>